<dbReference type="GO" id="GO:0051920">
    <property type="term" value="F:peroxiredoxin activity"/>
    <property type="evidence" value="ECO:0007669"/>
    <property type="project" value="InterPro"/>
</dbReference>
<dbReference type="EMBL" id="NIGF01000025">
    <property type="protein sequence ID" value="PQV62660.1"/>
    <property type="molecule type" value="Genomic_DNA"/>
</dbReference>
<comment type="caution">
    <text evidence="2">The sequence shown here is derived from an EMBL/GenBank/DDBJ whole genome shotgun (WGS) entry which is preliminary data.</text>
</comment>
<keyword evidence="3" id="KW-1185">Reference proteome</keyword>
<dbReference type="InterPro" id="IPR003779">
    <property type="entry name" value="CMD-like"/>
</dbReference>
<dbReference type="Proteomes" id="UP000237684">
    <property type="component" value="Unassembled WGS sequence"/>
</dbReference>
<evidence type="ECO:0000313" key="3">
    <source>
        <dbReference type="Proteomes" id="UP000237684"/>
    </source>
</evidence>
<feature type="domain" description="Carboxymuconolactone decarboxylase-like" evidence="1">
    <location>
        <begin position="41"/>
        <end position="117"/>
    </location>
</feature>
<dbReference type="SUPFAM" id="SSF69118">
    <property type="entry name" value="AhpD-like"/>
    <property type="match status" value="1"/>
</dbReference>
<dbReference type="Gene3D" id="1.20.1290.10">
    <property type="entry name" value="AhpD-like"/>
    <property type="match status" value="1"/>
</dbReference>
<sequence length="179" mass="20527">MSRIRELKREELDASARQTYDEIFAARGSMAGPFGVWMHSPKFTRRATQLGEFLRYHTSLAPRLSELVILITARCQKSEVEWDIHEPLARKAGLAEEIVESLRTDTPPNFSNLEEQATYDFCTQLHQTQRVDKVTFQQLIEVLGEKAAVEMVGLCGYYTMVAMTLNAFHIGVDEERRDE</sequence>
<proteinExistence type="predicted"/>
<dbReference type="PANTHER" id="PTHR34846:SF11">
    <property type="entry name" value="4-CARBOXYMUCONOLACTONE DECARBOXYLASE FAMILY PROTEIN (AFU_ORTHOLOGUE AFUA_6G11590)"/>
    <property type="match status" value="1"/>
</dbReference>
<protein>
    <submittedName>
        <fullName evidence="2">4-carboxymuconolactone decarboxylase</fullName>
    </submittedName>
</protein>
<dbReference type="AlphaFoldDB" id="A0A2S8SPE0"/>
<dbReference type="OrthoDB" id="9129225at2"/>
<dbReference type="Pfam" id="PF02627">
    <property type="entry name" value="CMD"/>
    <property type="match status" value="1"/>
</dbReference>
<evidence type="ECO:0000259" key="1">
    <source>
        <dbReference type="Pfam" id="PF02627"/>
    </source>
</evidence>
<evidence type="ECO:0000313" key="2">
    <source>
        <dbReference type="EMBL" id="PQV62660.1"/>
    </source>
</evidence>
<dbReference type="PANTHER" id="PTHR34846">
    <property type="entry name" value="4-CARBOXYMUCONOLACTONE DECARBOXYLASE FAMILY PROTEIN (AFU_ORTHOLOGUE AFUA_6G11590)"/>
    <property type="match status" value="1"/>
</dbReference>
<dbReference type="InterPro" id="IPR029032">
    <property type="entry name" value="AhpD-like"/>
</dbReference>
<organism evidence="2 3">
    <name type="scientific">Abditibacterium utsteinense</name>
    <dbReference type="NCBI Taxonomy" id="1960156"/>
    <lineage>
        <taxon>Bacteria</taxon>
        <taxon>Pseudomonadati</taxon>
        <taxon>Abditibacteriota</taxon>
        <taxon>Abditibacteriia</taxon>
        <taxon>Abditibacteriales</taxon>
        <taxon>Abditibacteriaceae</taxon>
        <taxon>Abditibacterium</taxon>
    </lineage>
</organism>
<dbReference type="InParanoid" id="A0A2S8SPE0"/>
<gene>
    <name evidence="2" type="ORF">B1R32_1259</name>
</gene>
<name>A0A2S8SPE0_9BACT</name>
<dbReference type="RefSeq" id="WP_106381176.1">
    <property type="nucleotide sequence ID" value="NZ_NIGF01000025.1"/>
</dbReference>
<reference evidence="2 3" key="1">
    <citation type="journal article" date="2018" name="Syst. Appl. Microbiol.">
        <title>Abditibacterium utsteinense sp. nov., the first cultivated member of candidate phylum FBP, isolated from ice-free Antarctic soil samples.</title>
        <authorList>
            <person name="Tahon G."/>
            <person name="Tytgat B."/>
            <person name="Lebbe L."/>
            <person name="Carlier A."/>
            <person name="Willems A."/>
        </authorList>
    </citation>
    <scope>NUCLEOTIDE SEQUENCE [LARGE SCALE GENOMIC DNA]</scope>
    <source>
        <strain evidence="2 3">LMG 29911</strain>
    </source>
</reference>
<accession>A0A2S8SPE0</accession>